<dbReference type="PATRIC" id="fig|592678.3.peg.272"/>
<dbReference type="OrthoDB" id="3630571at2"/>
<evidence type="ECO:0000256" key="1">
    <source>
        <dbReference type="SAM" id="MobiDB-lite"/>
    </source>
</evidence>
<feature type="compositionally biased region" description="Polar residues" evidence="1">
    <location>
        <begin position="21"/>
        <end position="30"/>
    </location>
</feature>
<dbReference type="Proteomes" id="UP000054357">
    <property type="component" value="Unassembled WGS sequence"/>
</dbReference>
<feature type="region of interest" description="Disordered" evidence="1">
    <location>
        <begin position="1"/>
        <end position="30"/>
    </location>
</feature>
<proteinExistence type="predicted"/>
<gene>
    <name evidence="2" type="ORF">AmyhaDRAFT_0269</name>
</gene>
<reference evidence="2 3" key="1">
    <citation type="submission" date="2013-08" db="EMBL/GenBank/DDBJ databases">
        <authorList>
            <consortium name="DOE Joint Genome Institute"/>
            <person name="Klenk H.-P."/>
            <person name="Huntemann M."/>
            <person name="Han J."/>
            <person name="Chen A."/>
            <person name="Kyrpides N."/>
            <person name="Mavromatis K."/>
            <person name="Markowitz V."/>
            <person name="Palaniappan K."/>
            <person name="Ivanova N."/>
            <person name="Schaumberg A."/>
            <person name="Pati A."/>
            <person name="Liolios K."/>
            <person name="Nordberg H.P."/>
            <person name="Cantor M.N."/>
            <person name="Hua S.X."/>
            <person name="Woyke T."/>
        </authorList>
    </citation>
    <scope>NUCLEOTIDE SEQUENCE [LARGE SCALE GENOMIC DNA]</scope>
    <source>
        <strain evidence="2 3">YIM 93223</strain>
    </source>
</reference>
<sequence length="139" mass="14992">MSVTSSSESSALGANAEPEQQDAQASQQEPRLNQPVRALIAVAEMALAGVAVWLAFRLWPYGITEIQMPVSEGREVTLTRYHGDVISATIALGTLASLFVLDAARQCVLALRARPVRAKQKRDERGQDLTDITARGFAA</sequence>
<dbReference type="AlphaFoldDB" id="W9DNJ6"/>
<dbReference type="EMBL" id="AZAK01000001">
    <property type="protein sequence ID" value="ETA66510.1"/>
    <property type="molecule type" value="Genomic_DNA"/>
</dbReference>
<feature type="compositionally biased region" description="Polar residues" evidence="1">
    <location>
        <begin position="1"/>
        <end position="12"/>
    </location>
</feature>
<dbReference type="RefSeq" id="WP_051399408.1">
    <property type="nucleotide sequence ID" value="NZ_KI632509.1"/>
</dbReference>
<name>W9DNJ6_9PSEU</name>
<evidence type="ECO:0000313" key="2">
    <source>
        <dbReference type="EMBL" id="ETA66510.1"/>
    </source>
</evidence>
<protein>
    <submittedName>
        <fullName evidence="2">Uncharacterized protein</fullName>
    </submittedName>
</protein>
<keyword evidence="3" id="KW-1185">Reference proteome</keyword>
<organism evidence="2 3">
    <name type="scientific">Haloechinothrix halophila YIM 93223</name>
    <dbReference type="NCBI Taxonomy" id="592678"/>
    <lineage>
        <taxon>Bacteria</taxon>
        <taxon>Bacillati</taxon>
        <taxon>Actinomycetota</taxon>
        <taxon>Actinomycetes</taxon>
        <taxon>Pseudonocardiales</taxon>
        <taxon>Pseudonocardiaceae</taxon>
        <taxon>Haloechinothrix</taxon>
    </lineage>
</organism>
<evidence type="ECO:0000313" key="3">
    <source>
        <dbReference type="Proteomes" id="UP000054357"/>
    </source>
</evidence>
<comment type="caution">
    <text evidence="2">The sequence shown here is derived from an EMBL/GenBank/DDBJ whole genome shotgun (WGS) entry which is preliminary data.</text>
</comment>
<accession>W9DNJ6</accession>
<dbReference type="HOGENOM" id="CLU_153016_0_0_11"/>